<evidence type="ECO:0000256" key="3">
    <source>
        <dbReference type="ARBA" id="ARBA00022692"/>
    </source>
</evidence>
<feature type="transmembrane region" description="Helical" evidence="7">
    <location>
        <begin position="138"/>
        <end position="156"/>
    </location>
</feature>
<feature type="domain" description="Peptidase S54 rhomboid" evidence="8">
    <location>
        <begin position="176"/>
        <end position="320"/>
    </location>
</feature>
<evidence type="ECO:0000256" key="2">
    <source>
        <dbReference type="ARBA" id="ARBA00009045"/>
    </source>
</evidence>
<dbReference type="InterPro" id="IPR022764">
    <property type="entry name" value="Peptidase_S54_rhomboid_dom"/>
</dbReference>
<organism evidence="9 10">
    <name type="scientific">Lichtheimia corymbifera JMRC:FSU:9682</name>
    <dbReference type="NCBI Taxonomy" id="1263082"/>
    <lineage>
        <taxon>Eukaryota</taxon>
        <taxon>Fungi</taxon>
        <taxon>Fungi incertae sedis</taxon>
        <taxon>Mucoromycota</taxon>
        <taxon>Mucoromycotina</taxon>
        <taxon>Mucoromycetes</taxon>
        <taxon>Mucorales</taxon>
        <taxon>Lichtheimiaceae</taxon>
        <taxon>Lichtheimia</taxon>
    </lineage>
</organism>
<dbReference type="PANTHER" id="PTHR43731:SF14">
    <property type="entry name" value="PRESENILIN-ASSOCIATED RHOMBOID-LIKE PROTEIN, MITOCHONDRIAL"/>
    <property type="match status" value="1"/>
</dbReference>
<dbReference type="PANTHER" id="PTHR43731">
    <property type="entry name" value="RHOMBOID PROTEASE"/>
    <property type="match status" value="1"/>
</dbReference>
<dbReference type="SUPFAM" id="SSF144091">
    <property type="entry name" value="Rhomboid-like"/>
    <property type="match status" value="1"/>
</dbReference>
<reference evidence="9" key="1">
    <citation type="submission" date="2013-08" db="EMBL/GenBank/DDBJ databases">
        <title>Gene expansion shapes genome architecture in the human pathogen Lichtheimia corymbifera: an evolutionary genomics analysis in the ancient terrestrial Mucorales (Mucoromycotina).</title>
        <authorList>
            <person name="Schwartze V.U."/>
            <person name="Winter S."/>
            <person name="Shelest E."/>
            <person name="Marcet-Houben M."/>
            <person name="Horn F."/>
            <person name="Wehner S."/>
            <person name="Hoffmann K."/>
            <person name="Riege K."/>
            <person name="Sammeth M."/>
            <person name="Nowrousian M."/>
            <person name="Valiante V."/>
            <person name="Linde J."/>
            <person name="Jacobsen I.D."/>
            <person name="Marz M."/>
            <person name="Brakhage A.A."/>
            <person name="Gabaldon T."/>
            <person name="Bocker S."/>
            <person name="Voigt K."/>
        </authorList>
    </citation>
    <scope>NUCLEOTIDE SEQUENCE [LARGE SCALE GENOMIC DNA]</scope>
    <source>
        <strain evidence="9">FSU 9682</strain>
    </source>
</reference>
<evidence type="ECO:0000313" key="10">
    <source>
        <dbReference type="Proteomes" id="UP000027586"/>
    </source>
</evidence>
<name>A0A068SA67_9FUNG</name>
<evidence type="ECO:0000256" key="7">
    <source>
        <dbReference type="SAM" id="Phobius"/>
    </source>
</evidence>
<dbReference type="VEuPathDB" id="FungiDB:LCOR_09577.1"/>
<evidence type="ECO:0000256" key="6">
    <source>
        <dbReference type="ARBA" id="ARBA00023136"/>
    </source>
</evidence>
<keyword evidence="5 7" id="KW-1133">Transmembrane helix</keyword>
<feature type="transmembrane region" description="Helical" evidence="7">
    <location>
        <begin position="35"/>
        <end position="57"/>
    </location>
</feature>
<dbReference type="GO" id="GO:0004252">
    <property type="term" value="F:serine-type endopeptidase activity"/>
    <property type="evidence" value="ECO:0007669"/>
    <property type="project" value="InterPro"/>
</dbReference>
<feature type="transmembrane region" description="Helical" evidence="7">
    <location>
        <begin position="281"/>
        <end position="300"/>
    </location>
</feature>
<keyword evidence="10" id="KW-1185">Reference proteome</keyword>
<comment type="subcellular location">
    <subcellularLocation>
        <location evidence="1">Membrane</location>
        <topology evidence="1">Multi-pass membrane protein</topology>
    </subcellularLocation>
</comment>
<protein>
    <submittedName>
        <fullName evidence="9">Presenilins-associated rhomboid-likemitochondrial-like</fullName>
    </submittedName>
</protein>
<sequence length="342" mass="38831">MFTKRLLSTIGRRTIRYKARRDPVQIRFAEPPVHYAGPVAFGLTACAGAFVVSAVIYDRNQVSFWERLRQFGGMRGGGPYSRTVTMDDYIAERQVWMQEKWERLRRRVEQLDFLPQDLVRAYVMVEEKILSLSEAEKTLWSLIGINVAIFGCWQIPRLMPFMMKWFTHNPAVPGRSITMITSVFSHQEGFHLALNMVGLYSFGMVIHQHMGREQFVASYLATGIGANVVSHVLSLATRRFRPVMPGLGASGAIYGLLAGTAVLYPHSSVSLIFLPFIPIKMGYALPAMMGFDLAGIMLGWRRFDHYAHLAGASIGLAYMTYGEKYLWRPLVQDVHQIRKNRS</sequence>
<dbReference type="InterPro" id="IPR050925">
    <property type="entry name" value="Rhomboid_protease_S54"/>
</dbReference>
<comment type="similarity">
    <text evidence="2">Belongs to the peptidase S54 family.</text>
</comment>
<dbReference type="FunFam" id="1.20.1540.10:FF:000012">
    <property type="entry name" value="Rhomboid family protein"/>
    <property type="match status" value="1"/>
</dbReference>
<feature type="transmembrane region" description="Helical" evidence="7">
    <location>
        <begin position="215"/>
        <end position="233"/>
    </location>
</feature>
<dbReference type="OrthoDB" id="10260614at2759"/>
<evidence type="ECO:0000256" key="4">
    <source>
        <dbReference type="ARBA" id="ARBA00022801"/>
    </source>
</evidence>
<dbReference type="AlphaFoldDB" id="A0A068SA67"/>
<feature type="transmembrane region" description="Helical" evidence="7">
    <location>
        <begin position="306"/>
        <end position="322"/>
    </location>
</feature>
<evidence type="ECO:0000256" key="5">
    <source>
        <dbReference type="ARBA" id="ARBA00022989"/>
    </source>
</evidence>
<dbReference type="Gene3D" id="1.20.1540.10">
    <property type="entry name" value="Rhomboid-like"/>
    <property type="match status" value="1"/>
</dbReference>
<feature type="transmembrane region" description="Helical" evidence="7">
    <location>
        <begin position="189"/>
        <end position="206"/>
    </location>
</feature>
<evidence type="ECO:0000259" key="8">
    <source>
        <dbReference type="Pfam" id="PF01694"/>
    </source>
</evidence>
<comment type="caution">
    <text evidence="9">The sequence shown here is derived from an EMBL/GenBank/DDBJ whole genome shotgun (WGS) entry which is preliminary data.</text>
</comment>
<dbReference type="GO" id="GO:0016020">
    <property type="term" value="C:membrane"/>
    <property type="evidence" value="ECO:0007669"/>
    <property type="project" value="UniProtKB-SubCell"/>
</dbReference>
<proteinExistence type="inferred from homology"/>
<gene>
    <name evidence="9" type="ORF">LCOR_09577.1</name>
</gene>
<keyword evidence="6 7" id="KW-0472">Membrane</keyword>
<feature type="transmembrane region" description="Helical" evidence="7">
    <location>
        <begin position="253"/>
        <end position="274"/>
    </location>
</feature>
<keyword evidence="4" id="KW-0378">Hydrolase</keyword>
<dbReference type="STRING" id="1263082.A0A068SA67"/>
<accession>A0A068SA67</accession>
<evidence type="ECO:0000313" key="9">
    <source>
        <dbReference type="EMBL" id="CDH58727.1"/>
    </source>
</evidence>
<dbReference type="EMBL" id="CBTN010000060">
    <property type="protein sequence ID" value="CDH58727.1"/>
    <property type="molecule type" value="Genomic_DNA"/>
</dbReference>
<evidence type="ECO:0000256" key="1">
    <source>
        <dbReference type="ARBA" id="ARBA00004141"/>
    </source>
</evidence>
<dbReference type="Pfam" id="PF01694">
    <property type="entry name" value="Rhomboid"/>
    <property type="match status" value="1"/>
</dbReference>
<dbReference type="GO" id="GO:0006465">
    <property type="term" value="P:signal peptide processing"/>
    <property type="evidence" value="ECO:0007669"/>
    <property type="project" value="TreeGrafter"/>
</dbReference>
<keyword evidence="3 7" id="KW-0812">Transmembrane</keyword>
<dbReference type="InterPro" id="IPR035952">
    <property type="entry name" value="Rhomboid-like_sf"/>
</dbReference>
<dbReference type="Proteomes" id="UP000027586">
    <property type="component" value="Unassembled WGS sequence"/>
</dbReference>